<protein>
    <recommendedName>
        <fullName evidence="3">Impact N-terminal domain-containing protein</fullName>
    </recommendedName>
</protein>
<evidence type="ECO:0000313" key="4">
    <source>
        <dbReference type="EMBL" id="KAJ3174944.1"/>
    </source>
</evidence>
<dbReference type="Gene3D" id="3.30.230.30">
    <property type="entry name" value="Impact, N-terminal domain"/>
    <property type="match status" value="1"/>
</dbReference>
<dbReference type="InterPro" id="IPR023582">
    <property type="entry name" value="Impact"/>
</dbReference>
<reference evidence="4" key="1">
    <citation type="submission" date="2020-05" db="EMBL/GenBank/DDBJ databases">
        <title>Phylogenomic resolution of chytrid fungi.</title>
        <authorList>
            <person name="Stajich J.E."/>
            <person name="Amses K."/>
            <person name="Simmons R."/>
            <person name="Seto K."/>
            <person name="Myers J."/>
            <person name="Bonds A."/>
            <person name="Quandt C.A."/>
            <person name="Barry K."/>
            <person name="Liu P."/>
            <person name="Grigoriev I."/>
            <person name="Longcore J.E."/>
            <person name="James T.Y."/>
        </authorList>
    </citation>
    <scope>NUCLEOTIDE SEQUENCE</scope>
    <source>
        <strain evidence="4">JEL0379</strain>
    </source>
</reference>
<feature type="compositionally biased region" description="Low complexity" evidence="2">
    <location>
        <begin position="253"/>
        <end position="268"/>
    </location>
</feature>
<dbReference type="Pfam" id="PF01205">
    <property type="entry name" value="Impact_N"/>
    <property type="match status" value="1"/>
</dbReference>
<feature type="region of interest" description="Disordered" evidence="2">
    <location>
        <begin position="248"/>
        <end position="275"/>
    </location>
</feature>
<dbReference type="GO" id="GO:0140469">
    <property type="term" value="P:GCN2-mediated signaling"/>
    <property type="evidence" value="ECO:0007669"/>
    <property type="project" value="TreeGrafter"/>
</dbReference>
<name>A0AAD5TFK3_9FUNG</name>
<feature type="region of interest" description="Disordered" evidence="2">
    <location>
        <begin position="1"/>
        <end position="58"/>
    </location>
</feature>
<feature type="domain" description="Impact N-terminal" evidence="3">
    <location>
        <begin position="82"/>
        <end position="199"/>
    </location>
</feature>
<dbReference type="Proteomes" id="UP001212152">
    <property type="component" value="Unassembled WGS sequence"/>
</dbReference>
<dbReference type="GO" id="GO:0006446">
    <property type="term" value="P:regulation of translational initiation"/>
    <property type="evidence" value="ECO:0007669"/>
    <property type="project" value="TreeGrafter"/>
</dbReference>
<dbReference type="PANTHER" id="PTHR16301:SF25">
    <property type="entry name" value="PROTEIN IMPACT"/>
    <property type="match status" value="1"/>
</dbReference>
<comment type="similarity">
    <text evidence="1">Belongs to the IMPACT family.</text>
</comment>
<dbReference type="SUPFAM" id="SSF54211">
    <property type="entry name" value="Ribosomal protein S5 domain 2-like"/>
    <property type="match status" value="1"/>
</dbReference>
<accession>A0AAD5TFK3</accession>
<proteinExistence type="inferred from homology"/>
<dbReference type="InterPro" id="IPR036956">
    <property type="entry name" value="Impact_N_sf"/>
</dbReference>
<dbReference type="InterPro" id="IPR020568">
    <property type="entry name" value="Ribosomal_Su5_D2-typ_SF"/>
</dbReference>
<sequence>MNPDADPPENLPPSSPRLADDVDQPAESHSKRPLSPDPAAAAADHPAKKLKLAAPPPSGDIRKFLPNFVPAKLFPSRKIEDRGSAFIAHAAEVRSLQDVGRMTKAIRAEPATRGAAHNMVAYRFLDLKPGRTGLAGPDDFHTISGNDDDGERYGSERMIRLMAKYDAIDVMVIVSRVWGGENLGPVRFTHIENVTHDALKKGGFIGPPLTAGAGAVQADTLLSAFEQERAVKKLREKDAVIESLREQLRAAESSQTSSPASRPSSQTSMEYGAMNAEKAQRLLKARENTIKLLAKKMDALAE</sequence>
<evidence type="ECO:0000313" key="5">
    <source>
        <dbReference type="Proteomes" id="UP001212152"/>
    </source>
</evidence>
<evidence type="ECO:0000256" key="2">
    <source>
        <dbReference type="SAM" id="MobiDB-lite"/>
    </source>
</evidence>
<organism evidence="4 5">
    <name type="scientific">Geranomyces variabilis</name>
    <dbReference type="NCBI Taxonomy" id="109894"/>
    <lineage>
        <taxon>Eukaryota</taxon>
        <taxon>Fungi</taxon>
        <taxon>Fungi incertae sedis</taxon>
        <taxon>Chytridiomycota</taxon>
        <taxon>Chytridiomycota incertae sedis</taxon>
        <taxon>Chytridiomycetes</taxon>
        <taxon>Spizellomycetales</taxon>
        <taxon>Powellomycetaceae</taxon>
        <taxon>Geranomyces</taxon>
    </lineage>
</organism>
<dbReference type="GO" id="GO:0005737">
    <property type="term" value="C:cytoplasm"/>
    <property type="evidence" value="ECO:0007669"/>
    <property type="project" value="TreeGrafter"/>
</dbReference>
<dbReference type="AlphaFoldDB" id="A0AAD5TFK3"/>
<dbReference type="EMBL" id="JADGJQ010000058">
    <property type="protein sequence ID" value="KAJ3174944.1"/>
    <property type="molecule type" value="Genomic_DNA"/>
</dbReference>
<dbReference type="PANTHER" id="PTHR16301">
    <property type="entry name" value="IMPACT-RELATED"/>
    <property type="match status" value="1"/>
</dbReference>
<evidence type="ECO:0000259" key="3">
    <source>
        <dbReference type="Pfam" id="PF01205"/>
    </source>
</evidence>
<evidence type="ECO:0000256" key="1">
    <source>
        <dbReference type="ARBA" id="ARBA00007665"/>
    </source>
</evidence>
<keyword evidence="5" id="KW-1185">Reference proteome</keyword>
<dbReference type="InterPro" id="IPR001498">
    <property type="entry name" value="Impact_N"/>
</dbReference>
<comment type="caution">
    <text evidence="4">The sequence shown here is derived from an EMBL/GenBank/DDBJ whole genome shotgun (WGS) entry which is preliminary data.</text>
</comment>
<gene>
    <name evidence="4" type="ORF">HDU87_006610</name>
</gene>